<protein>
    <recommendedName>
        <fullName evidence="3">F-box domain-containing protein</fullName>
    </recommendedName>
</protein>
<evidence type="ECO:0000313" key="2">
    <source>
        <dbReference type="Proteomes" id="UP000696485"/>
    </source>
</evidence>
<gene>
    <name evidence="1" type="ORF">BG006_005018</name>
</gene>
<reference evidence="1" key="1">
    <citation type="journal article" date="2020" name="Fungal Divers.">
        <title>Resolving the Mortierellaceae phylogeny through synthesis of multi-gene phylogenetics and phylogenomics.</title>
        <authorList>
            <person name="Vandepol N."/>
            <person name="Liber J."/>
            <person name="Desiro A."/>
            <person name="Na H."/>
            <person name="Kennedy M."/>
            <person name="Barry K."/>
            <person name="Grigoriev I.V."/>
            <person name="Miller A.N."/>
            <person name="O'Donnell K."/>
            <person name="Stajich J.E."/>
            <person name="Bonito G."/>
        </authorList>
    </citation>
    <scope>NUCLEOTIDE SEQUENCE</scope>
    <source>
        <strain evidence="1">NVP1</strain>
    </source>
</reference>
<organism evidence="1 2">
    <name type="scientific">Podila minutissima</name>
    <dbReference type="NCBI Taxonomy" id="64525"/>
    <lineage>
        <taxon>Eukaryota</taxon>
        <taxon>Fungi</taxon>
        <taxon>Fungi incertae sedis</taxon>
        <taxon>Mucoromycota</taxon>
        <taxon>Mortierellomycotina</taxon>
        <taxon>Mortierellomycetes</taxon>
        <taxon>Mortierellales</taxon>
        <taxon>Mortierellaceae</taxon>
        <taxon>Podila</taxon>
    </lineage>
</organism>
<evidence type="ECO:0008006" key="3">
    <source>
        <dbReference type="Google" id="ProtNLM"/>
    </source>
</evidence>
<comment type="caution">
    <text evidence="1">The sequence shown here is derived from an EMBL/GenBank/DDBJ whole genome shotgun (WGS) entry which is preliminary data.</text>
</comment>
<dbReference type="Proteomes" id="UP000696485">
    <property type="component" value="Unassembled WGS sequence"/>
</dbReference>
<accession>A0A9P5SL07</accession>
<name>A0A9P5SL07_9FUNG</name>
<evidence type="ECO:0000313" key="1">
    <source>
        <dbReference type="EMBL" id="KAF9332128.1"/>
    </source>
</evidence>
<proteinExistence type="predicted"/>
<dbReference type="AlphaFoldDB" id="A0A9P5SL07"/>
<keyword evidence="2" id="KW-1185">Reference proteome</keyword>
<dbReference type="EMBL" id="JAAAUY010000280">
    <property type="protein sequence ID" value="KAF9332128.1"/>
    <property type="molecule type" value="Genomic_DNA"/>
</dbReference>
<sequence length="379" mass="43145">MIAQPLLFKDLLSCILVSRAWHDALIRILWLDIVTYRSYKPKSLIWNYIHYFHTLESHQVLARHARHIRAVTCQGPDILHILLTSGCTHLVEINYLTRRSQPQRGLDLLASLVALCPNLRAVAVENLFYKSSETASDLIDFVTLLDSYPSVTCLYLEGNLHLQSLKKPLLEILQRRLARVDTENVASLSFRDKFELTRAKRGPPKAMTHGDTRNKKRGAVTFRGQQYHWPGRESPLTEKVPNYDCNRQLEDESLGRWEFERRQTVLGGGTLAVLATNENSALEVCLPTLFWSDFYGGEQETLLESILKRFPALRRLSSGDSDDIANRLARTLPWNYLPHLREIDLQGASESCLEEFMDDPPSGRAGAVDGQSLVNLFTC</sequence>